<dbReference type="EMBL" id="JAFKCV010000014">
    <property type="protein sequence ID" value="MBN7827172.1"/>
    <property type="molecule type" value="Genomic_DNA"/>
</dbReference>
<protein>
    <submittedName>
        <fullName evidence="2">NIPSNAP family protein</fullName>
    </submittedName>
</protein>
<dbReference type="Pfam" id="PF07978">
    <property type="entry name" value="NIPSNAP"/>
    <property type="match status" value="1"/>
</dbReference>
<keyword evidence="3" id="KW-1185">Reference proteome</keyword>
<accession>A0A939DRS3</accession>
<sequence length="120" mass="14039">MTLTCFIRYQLDPFKLEAFRHYAEKWADIIPACGGRLLGYFLPHEGTNCEGWGLVSFDSLADYEAYRQRLMQNSEARANFTFAQKERFILQEYRTFLQAEPQSYLKLLATGEHSHAGRYL</sequence>
<dbReference type="InterPro" id="IPR012577">
    <property type="entry name" value="NIPSNAP"/>
</dbReference>
<name>A0A939DRS3_9ALTE</name>
<dbReference type="Proteomes" id="UP000664654">
    <property type="component" value="Unassembled WGS sequence"/>
</dbReference>
<evidence type="ECO:0000259" key="1">
    <source>
        <dbReference type="Pfam" id="PF07978"/>
    </source>
</evidence>
<evidence type="ECO:0000313" key="3">
    <source>
        <dbReference type="Proteomes" id="UP000664654"/>
    </source>
</evidence>
<feature type="domain" description="NIPSNAP" evidence="1">
    <location>
        <begin position="6"/>
        <end position="99"/>
    </location>
</feature>
<reference evidence="2" key="1">
    <citation type="submission" date="2021-03" db="EMBL/GenBank/DDBJ databases">
        <title>novel species isolated from a fishpond in China.</title>
        <authorList>
            <person name="Lu H."/>
            <person name="Cai Z."/>
        </authorList>
    </citation>
    <scope>NUCLEOTIDE SEQUENCE</scope>
    <source>
        <strain evidence="2">JCM 30855</strain>
    </source>
</reference>
<dbReference type="Gene3D" id="3.30.70.100">
    <property type="match status" value="1"/>
</dbReference>
<dbReference type="AlphaFoldDB" id="A0A939DRS3"/>
<evidence type="ECO:0000313" key="2">
    <source>
        <dbReference type="EMBL" id="MBN7827172.1"/>
    </source>
</evidence>
<dbReference type="InterPro" id="IPR011008">
    <property type="entry name" value="Dimeric_a/b-barrel"/>
</dbReference>
<comment type="caution">
    <text evidence="2">The sequence shown here is derived from an EMBL/GenBank/DDBJ whole genome shotgun (WGS) entry which is preliminary data.</text>
</comment>
<dbReference type="RefSeq" id="WP_206575284.1">
    <property type="nucleotide sequence ID" value="NZ_JAFKCV010000014.1"/>
</dbReference>
<gene>
    <name evidence="2" type="ORF">J0A66_18215</name>
</gene>
<dbReference type="SUPFAM" id="SSF54909">
    <property type="entry name" value="Dimeric alpha+beta barrel"/>
    <property type="match status" value="1"/>
</dbReference>
<organism evidence="2 3">
    <name type="scientific">Bowmanella dokdonensis</name>
    <dbReference type="NCBI Taxonomy" id="751969"/>
    <lineage>
        <taxon>Bacteria</taxon>
        <taxon>Pseudomonadati</taxon>
        <taxon>Pseudomonadota</taxon>
        <taxon>Gammaproteobacteria</taxon>
        <taxon>Alteromonadales</taxon>
        <taxon>Alteromonadaceae</taxon>
        <taxon>Bowmanella</taxon>
    </lineage>
</organism>
<proteinExistence type="predicted"/>